<evidence type="ECO:0000313" key="2">
    <source>
        <dbReference type="EMBL" id="MCX5469279.1"/>
    </source>
</evidence>
<name>A0A9X3DVJ6_9GAMM</name>
<evidence type="ECO:0000313" key="3">
    <source>
        <dbReference type="Proteomes" id="UP001146019"/>
    </source>
</evidence>
<organism evidence="2 3">
    <name type="scientific">Acinetobacter nematophilus</name>
    <dbReference type="NCBI Taxonomy" id="2994642"/>
    <lineage>
        <taxon>Bacteria</taxon>
        <taxon>Pseudomonadati</taxon>
        <taxon>Pseudomonadota</taxon>
        <taxon>Gammaproteobacteria</taxon>
        <taxon>Moraxellales</taxon>
        <taxon>Moraxellaceae</taxon>
        <taxon>Acinetobacter</taxon>
    </lineage>
</organism>
<dbReference type="AlphaFoldDB" id="A0A9X3DVJ6"/>
<keyword evidence="3" id="KW-1185">Reference proteome</keyword>
<protein>
    <submittedName>
        <fullName evidence="2">Uncharacterized protein</fullName>
    </submittedName>
</protein>
<feature type="chain" id="PRO_5040869260" evidence="1">
    <location>
        <begin position="22"/>
        <end position="183"/>
    </location>
</feature>
<gene>
    <name evidence="2" type="ORF">OSH00_16250</name>
</gene>
<feature type="signal peptide" evidence="1">
    <location>
        <begin position="1"/>
        <end position="21"/>
    </location>
</feature>
<dbReference type="EMBL" id="JAPKMY010000010">
    <property type="protein sequence ID" value="MCX5469279.1"/>
    <property type="molecule type" value="Genomic_DNA"/>
</dbReference>
<sequence>MTTFTYIGLFVFSLTSTVLWAKPCASSGGNFTNVLPVRVPITAADLVGTVVSKNTLSDMAFEKAAEITQKSFGGSVNKDQIVFQPTFILRGMPYQMNLPMHFDGQKSIGRAIQTQFMKNPPPLNPDWNCDPRENTRWEPCCQECADQGIAQWYEVKFMFNRGFILHEQEKAARKKVVRHIVYL</sequence>
<keyword evidence="1" id="KW-0732">Signal</keyword>
<dbReference type="Proteomes" id="UP001146019">
    <property type="component" value="Unassembled WGS sequence"/>
</dbReference>
<evidence type="ECO:0000256" key="1">
    <source>
        <dbReference type="SAM" id="SignalP"/>
    </source>
</evidence>
<reference evidence="2" key="1">
    <citation type="submission" date="2022-11" db="EMBL/GenBank/DDBJ databases">
        <title>Biodiversity and phylogenetic relationships of bacteria.</title>
        <authorList>
            <person name="Machado R.A.R."/>
            <person name="Bhat A."/>
            <person name="Loulou A."/>
            <person name="Kallel S."/>
        </authorList>
    </citation>
    <scope>NUCLEOTIDE SEQUENCE</scope>
    <source>
        <strain evidence="2">A-IN1</strain>
    </source>
</reference>
<proteinExistence type="predicted"/>
<comment type="caution">
    <text evidence="2">The sequence shown here is derived from an EMBL/GenBank/DDBJ whole genome shotgun (WGS) entry which is preliminary data.</text>
</comment>
<accession>A0A9X3DVJ6</accession>
<dbReference type="RefSeq" id="WP_266131310.1">
    <property type="nucleotide sequence ID" value="NZ_JAPKMY010000010.1"/>
</dbReference>